<proteinExistence type="predicted"/>
<evidence type="ECO:0000256" key="1">
    <source>
        <dbReference type="ARBA" id="ARBA00022729"/>
    </source>
</evidence>
<dbReference type="SUPFAM" id="SSF50939">
    <property type="entry name" value="Sialidases"/>
    <property type="match status" value="2"/>
</dbReference>
<feature type="chain" id="PRO_5016680638" evidence="2">
    <location>
        <begin position="21"/>
        <end position="560"/>
    </location>
</feature>
<dbReference type="CDD" id="cd15482">
    <property type="entry name" value="Sialidase_non-viral"/>
    <property type="match status" value="1"/>
</dbReference>
<evidence type="ECO:0000313" key="5">
    <source>
        <dbReference type="Proteomes" id="UP000255317"/>
    </source>
</evidence>
<dbReference type="InterPro" id="IPR026444">
    <property type="entry name" value="Secre_tail"/>
</dbReference>
<evidence type="ECO:0000259" key="3">
    <source>
        <dbReference type="Pfam" id="PF18962"/>
    </source>
</evidence>
<dbReference type="NCBIfam" id="TIGR04183">
    <property type="entry name" value="Por_Secre_tail"/>
    <property type="match status" value="1"/>
</dbReference>
<accession>A0A370QA25</accession>
<name>A0A370QA25_9FLAO</name>
<sequence length="560" mass="60770">MKNKLLLKLALVLLTQNVFSQEVTTDLQQQLPKEKENMPYEYINRQAQPQSLAYEQLTSNYFTKQVNIAANGNNIVGDAANEPSLAVDPTNPDRIVVGWRQFDDVGNDFRQAGYGYSTNGGYDWTFPGVLDPGLFRSDPVLDFDNDGNFFYNSLQGSFECDVFAIRDGGVDWEAPVPAKGGDKQWMRIDRTGGPSAGYNYSYWNRSFSTCPGAFTRSTDQSNTFEDCLNIPGDPFWGTLAVDADANLYLTGTNGGNIVVIKSTTASNPAVPVTFTNSTTANLDGNLSVGEPINPQGLVGQAWVDVDVSFGAGHNNVYVVASVERNSNGDPADVMFARSTDGGNSFEAPVRINTDTGSNAYQWFGTMAVAPNGRIDVIWLDTRDAAGGFDSVLYYSFSEDQGDTWSPNTPISEPFDPTIGYPVQQKMGDYMDMKSDNNFAHIAWCGTFTGGQDVYYTKVSPDGTLGIGATELYGTAFTVSPNPVLNETTIGFSVFGNTKTTVNVYDLLGRKVTTLLDATVEGPQKIVWDATNTIGAKVTAGVYFVTVTNGGTVQTKKIVIH</sequence>
<dbReference type="Pfam" id="PF18962">
    <property type="entry name" value="Por_Secre_tail"/>
    <property type="match status" value="1"/>
</dbReference>
<dbReference type="AlphaFoldDB" id="A0A370QA25"/>
<dbReference type="InterPro" id="IPR036278">
    <property type="entry name" value="Sialidase_sf"/>
</dbReference>
<feature type="signal peptide" evidence="2">
    <location>
        <begin position="1"/>
        <end position="20"/>
    </location>
</feature>
<keyword evidence="5" id="KW-1185">Reference proteome</keyword>
<protein>
    <submittedName>
        <fullName evidence="4">Putative secreted protein (Por secretion system target)</fullName>
    </submittedName>
</protein>
<feature type="domain" description="Secretion system C-terminal sorting" evidence="3">
    <location>
        <begin position="479"/>
        <end position="559"/>
    </location>
</feature>
<gene>
    <name evidence="4" type="ORF">C8D94_10359</name>
</gene>
<dbReference type="Proteomes" id="UP000255317">
    <property type="component" value="Unassembled WGS sequence"/>
</dbReference>
<keyword evidence="1 2" id="KW-0732">Signal</keyword>
<evidence type="ECO:0000256" key="2">
    <source>
        <dbReference type="SAM" id="SignalP"/>
    </source>
</evidence>
<organism evidence="4 5">
    <name type="scientific">Marinirhabdus gelatinilytica</name>
    <dbReference type="NCBI Taxonomy" id="1703343"/>
    <lineage>
        <taxon>Bacteria</taxon>
        <taxon>Pseudomonadati</taxon>
        <taxon>Bacteroidota</taxon>
        <taxon>Flavobacteriia</taxon>
        <taxon>Flavobacteriales</taxon>
        <taxon>Flavobacteriaceae</taxon>
    </lineage>
</organism>
<dbReference type="OrthoDB" id="9757809at2"/>
<dbReference type="Gene3D" id="2.120.10.10">
    <property type="match status" value="1"/>
</dbReference>
<evidence type="ECO:0000313" key="4">
    <source>
        <dbReference type="EMBL" id="RDK85241.1"/>
    </source>
</evidence>
<dbReference type="EMBL" id="QRAO01000003">
    <property type="protein sequence ID" value="RDK85241.1"/>
    <property type="molecule type" value="Genomic_DNA"/>
</dbReference>
<dbReference type="RefSeq" id="WP_115123676.1">
    <property type="nucleotide sequence ID" value="NZ_QRAO01000003.1"/>
</dbReference>
<dbReference type="Gene3D" id="2.60.40.4070">
    <property type="match status" value="1"/>
</dbReference>
<comment type="caution">
    <text evidence="4">The sequence shown here is derived from an EMBL/GenBank/DDBJ whole genome shotgun (WGS) entry which is preliminary data.</text>
</comment>
<reference evidence="4 5" key="1">
    <citation type="submission" date="2018-07" db="EMBL/GenBank/DDBJ databases">
        <title>Genomic Encyclopedia of Type Strains, Phase IV (KMG-IV): sequencing the most valuable type-strain genomes for metagenomic binning, comparative biology and taxonomic classification.</title>
        <authorList>
            <person name="Goeker M."/>
        </authorList>
    </citation>
    <scope>NUCLEOTIDE SEQUENCE [LARGE SCALE GENOMIC DNA]</scope>
    <source>
        <strain evidence="4 5">DSM 101478</strain>
    </source>
</reference>